<dbReference type="EMBL" id="BANC01000030">
    <property type="protein sequence ID" value="GAN79803.1"/>
    <property type="molecule type" value="Genomic_DNA"/>
</dbReference>
<accession>A0A0D6PF22</accession>
<dbReference type="AlphaFoldDB" id="A0A0D6PF22"/>
<gene>
    <name evidence="1" type="ORF">Aam_030_036</name>
</gene>
<sequence length="61" mass="7042">MNIEDGRLDRVWAENCFADRGRVLTGWASHYCPDFDGLTIDETCPQWPCLCADELKERNHA</sequence>
<dbReference type="STRING" id="1120923.SAMN02746095_02995"/>
<name>A0A0D6PF22_9PROT</name>
<protein>
    <submittedName>
        <fullName evidence="1">Uncharacterized protein</fullName>
    </submittedName>
</protein>
<evidence type="ECO:0000313" key="1">
    <source>
        <dbReference type="EMBL" id="GAN79803.1"/>
    </source>
</evidence>
<comment type="caution">
    <text evidence="1">The sequence shown here is derived from an EMBL/GenBank/DDBJ whole genome shotgun (WGS) entry which is preliminary data.</text>
</comment>
<organism evidence="1 2">
    <name type="scientific">Acidocella aminolytica 101 = DSM 11237</name>
    <dbReference type="NCBI Taxonomy" id="1120923"/>
    <lineage>
        <taxon>Bacteria</taxon>
        <taxon>Pseudomonadati</taxon>
        <taxon>Pseudomonadota</taxon>
        <taxon>Alphaproteobacteria</taxon>
        <taxon>Acetobacterales</taxon>
        <taxon>Acidocellaceae</taxon>
        <taxon>Acidocella</taxon>
    </lineage>
</organism>
<proteinExistence type="predicted"/>
<dbReference type="Proteomes" id="UP000032668">
    <property type="component" value="Unassembled WGS sequence"/>
</dbReference>
<reference evidence="1 2" key="1">
    <citation type="submission" date="2012-11" db="EMBL/GenBank/DDBJ databases">
        <title>Whole genome sequence of Acidocella aminolytica 101 = DSM 11237.</title>
        <authorList>
            <person name="Azuma Y."/>
            <person name="Higashiura N."/>
            <person name="Hirakawa H."/>
            <person name="Matsushita K."/>
        </authorList>
    </citation>
    <scope>NUCLEOTIDE SEQUENCE [LARGE SCALE GENOMIC DNA]</scope>
    <source>
        <strain evidence="2">101 / DSM 11237</strain>
    </source>
</reference>
<keyword evidence="2" id="KW-1185">Reference proteome</keyword>
<evidence type="ECO:0000313" key="2">
    <source>
        <dbReference type="Proteomes" id="UP000032668"/>
    </source>
</evidence>